<dbReference type="InterPro" id="IPR006091">
    <property type="entry name" value="Acyl-CoA_Oxase/DH_mid-dom"/>
</dbReference>
<evidence type="ECO:0000256" key="3">
    <source>
        <dbReference type="ARBA" id="ARBA00006288"/>
    </source>
</evidence>
<evidence type="ECO:0000256" key="2">
    <source>
        <dbReference type="ARBA" id="ARBA00005189"/>
    </source>
</evidence>
<dbReference type="GO" id="GO:0016402">
    <property type="term" value="F:pristanoyl-CoA oxidase activity"/>
    <property type="evidence" value="ECO:0007669"/>
    <property type="project" value="TreeGrafter"/>
</dbReference>
<feature type="binding site" evidence="11">
    <location>
        <position position="174"/>
    </location>
    <ligand>
        <name>FAD</name>
        <dbReference type="ChEBI" id="CHEBI:57692"/>
    </ligand>
</feature>
<evidence type="ECO:0000256" key="1">
    <source>
        <dbReference type="ARBA" id="ARBA00001974"/>
    </source>
</evidence>
<dbReference type="GO" id="GO:0033540">
    <property type="term" value="P:fatty acid beta-oxidation using acyl-CoA oxidase"/>
    <property type="evidence" value="ECO:0007669"/>
    <property type="project" value="TreeGrafter"/>
</dbReference>
<sequence>MAEFSSFDWKIMQKFILGSDLIKLQDLLFDELQKNSIFLPSAGKALELDELYHRTVQRAFKFFDTRKVFVNENNTDGFREAWLRAISCLDKAAGIQEGIFTAMFLNAILGMGTERHLKYSEQVLNGKIVGAFSLTEIAHGSNTKMMQTEAVYDKDNHDFVLKTPNFEAAKCWSGNVGKFATHVILYAQLIIPGEGNYGLHAFVVPIRSTRTLLPYPGLTIANMGDKIGLRGIDNGVLIFNNYRIPKENLLNKIGDVNEEGKYVRQIVDVGKQYATSLSVLTSGRIGITATSTCNLTISLVITFRYLEKEKKIGQSPASMGLIPYVAAVYVSTIFYRNLFHHQKKFMLMVKNSESNFTEMGMELHAISSATKPVFSWLARDAIQKCMEACNSLGFHSGSGLDQIKANHEINCTYEGDNNVLIQQTANWLIKLWPSVLKGKVSNFPLESISFLDKDTLNSRFNISTIQEFANLNNILKYYRWLITYLLKKCYDKYFRLLKTDNVGTFWAKNENQVYFCKNLSVAYIEHYIIQTMGLQIQEAANDEIRSVLDKLLSLYAMWNLQKYVQFFYEGGYANGPTFAEYLENAVTQLCENLKNDQMALINAIAPPDFFGSSILGHSQGQIYERMESAILQHGGVYSKPKWGMEVSSSRESMKSKL</sequence>
<gene>
    <name evidence="15" type="ORF">RI129_006617</name>
</gene>
<dbReference type="PIRSF" id="PIRSF000168">
    <property type="entry name" value="Acyl-CoA_oxidase"/>
    <property type="match status" value="1"/>
</dbReference>
<feature type="domain" description="Acyl-CoA oxidase/dehydrogenase middle" evidence="13">
    <location>
        <begin position="131"/>
        <end position="241"/>
    </location>
</feature>
<evidence type="ECO:0000256" key="10">
    <source>
        <dbReference type="PIRSR" id="PIRSR000168-1"/>
    </source>
</evidence>
<comment type="pathway">
    <text evidence="2">Lipid metabolism.</text>
</comment>
<dbReference type="SUPFAM" id="SSF56645">
    <property type="entry name" value="Acyl-CoA dehydrogenase NM domain-like"/>
    <property type="match status" value="1"/>
</dbReference>
<keyword evidence="6" id="KW-0276">Fatty acid metabolism</keyword>
<keyword evidence="5 9" id="KW-0274">FAD</keyword>
<dbReference type="GO" id="GO:0055088">
    <property type="term" value="P:lipid homeostasis"/>
    <property type="evidence" value="ECO:0007669"/>
    <property type="project" value="TreeGrafter"/>
</dbReference>
<evidence type="ECO:0000256" key="7">
    <source>
        <dbReference type="ARBA" id="ARBA00023002"/>
    </source>
</evidence>
<comment type="caution">
    <text evidence="15">The sequence shown here is derived from an EMBL/GenBank/DDBJ whole genome shotgun (WGS) entry which is preliminary data.</text>
</comment>
<dbReference type="SUPFAM" id="SSF47203">
    <property type="entry name" value="Acyl-CoA dehydrogenase C-terminal domain-like"/>
    <property type="match status" value="2"/>
</dbReference>
<dbReference type="InterPro" id="IPR012258">
    <property type="entry name" value="Acyl-CoA_oxidase"/>
</dbReference>
<dbReference type="GO" id="GO:0005504">
    <property type="term" value="F:fatty acid binding"/>
    <property type="evidence" value="ECO:0007669"/>
    <property type="project" value="TreeGrafter"/>
</dbReference>
<dbReference type="Gene3D" id="2.40.110.10">
    <property type="entry name" value="Butyryl-CoA Dehydrogenase, subunit A, domain 2"/>
    <property type="match status" value="1"/>
</dbReference>
<evidence type="ECO:0000256" key="11">
    <source>
        <dbReference type="PIRSR" id="PIRSR000168-2"/>
    </source>
</evidence>
<evidence type="ECO:0000259" key="14">
    <source>
        <dbReference type="Pfam" id="PF22924"/>
    </source>
</evidence>
<dbReference type="InterPro" id="IPR046373">
    <property type="entry name" value="Acyl-CoA_Oxase/DH_mid-dom_sf"/>
</dbReference>
<protein>
    <recommendedName>
        <fullName evidence="9">Acyl-coenzyme A oxidase</fullName>
    </recommendedName>
</protein>
<dbReference type="FunFam" id="2.40.110.10:FF:000005">
    <property type="entry name" value="Acyl-coenzyme A oxidase"/>
    <property type="match status" value="1"/>
</dbReference>
<keyword evidence="4 9" id="KW-0285">Flavoprotein</keyword>
<dbReference type="Gene3D" id="1.20.140.10">
    <property type="entry name" value="Butyryl-CoA Dehydrogenase, subunit A, domain 3"/>
    <property type="match status" value="2"/>
</dbReference>
<keyword evidence="8" id="KW-0443">Lipid metabolism</keyword>
<feature type="domain" description="Acyl-CoA oxidase C-alpha1" evidence="14">
    <location>
        <begin position="318"/>
        <end position="429"/>
    </location>
</feature>
<dbReference type="Proteomes" id="UP001329430">
    <property type="component" value="Chromosome 4"/>
</dbReference>
<proteinExistence type="inferred from homology"/>
<dbReference type="InterPro" id="IPR002655">
    <property type="entry name" value="Acyl-CoA_oxidase_C"/>
</dbReference>
<dbReference type="FunFam" id="1.20.140.10:FF:000007">
    <property type="entry name" value="Acyl-coenzyme A oxidase"/>
    <property type="match status" value="1"/>
</dbReference>
<evidence type="ECO:0000313" key="15">
    <source>
        <dbReference type="EMBL" id="KAK5645317.1"/>
    </source>
</evidence>
<evidence type="ECO:0000259" key="12">
    <source>
        <dbReference type="Pfam" id="PF01756"/>
    </source>
</evidence>
<evidence type="ECO:0000256" key="5">
    <source>
        <dbReference type="ARBA" id="ARBA00022827"/>
    </source>
</evidence>
<evidence type="ECO:0000313" key="16">
    <source>
        <dbReference type="Proteomes" id="UP001329430"/>
    </source>
</evidence>
<dbReference type="Pfam" id="PF02770">
    <property type="entry name" value="Acyl-CoA_dh_M"/>
    <property type="match status" value="1"/>
</dbReference>
<evidence type="ECO:0000256" key="8">
    <source>
        <dbReference type="ARBA" id="ARBA00023098"/>
    </source>
</evidence>
<evidence type="ECO:0000256" key="9">
    <source>
        <dbReference type="PIRNR" id="PIRNR000168"/>
    </source>
</evidence>
<feature type="binding site" evidence="11">
    <location>
        <position position="135"/>
    </location>
    <ligand>
        <name>FAD</name>
        <dbReference type="ChEBI" id="CHEBI:57692"/>
    </ligand>
</feature>
<evidence type="ECO:0000259" key="13">
    <source>
        <dbReference type="Pfam" id="PF02770"/>
    </source>
</evidence>
<comment type="cofactor">
    <cofactor evidence="1">
        <name>FAD</name>
        <dbReference type="ChEBI" id="CHEBI:57692"/>
    </cofactor>
</comment>
<keyword evidence="7" id="KW-0560">Oxidoreductase</keyword>
<evidence type="ECO:0000256" key="6">
    <source>
        <dbReference type="ARBA" id="ARBA00022832"/>
    </source>
</evidence>
<dbReference type="PANTHER" id="PTHR10909:SF390">
    <property type="entry name" value="PEROXISOMAL ACYL-COENZYME A OXIDASE 3"/>
    <property type="match status" value="1"/>
</dbReference>
<evidence type="ECO:0000256" key="4">
    <source>
        <dbReference type="ARBA" id="ARBA00022630"/>
    </source>
</evidence>
<dbReference type="GO" id="GO:0005777">
    <property type="term" value="C:peroxisome"/>
    <property type="evidence" value="ECO:0007669"/>
    <property type="project" value="InterPro"/>
</dbReference>
<dbReference type="InterPro" id="IPR036250">
    <property type="entry name" value="AcylCo_DH-like_C"/>
</dbReference>
<dbReference type="Pfam" id="PF22924">
    <property type="entry name" value="ACOX_C_alpha1"/>
    <property type="match status" value="1"/>
</dbReference>
<dbReference type="AlphaFoldDB" id="A0AAN7ZIM7"/>
<dbReference type="InterPro" id="IPR009100">
    <property type="entry name" value="AcylCoA_DH/oxidase_NM_dom_sf"/>
</dbReference>
<dbReference type="GO" id="GO:0071949">
    <property type="term" value="F:FAD binding"/>
    <property type="evidence" value="ECO:0007669"/>
    <property type="project" value="InterPro"/>
</dbReference>
<keyword evidence="16" id="KW-1185">Reference proteome</keyword>
<dbReference type="EMBL" id="JAVRBK010000004">
    <property type="protein sequence ID" value="KAK5645317.1"/>
    <property type="molecule type" value="Genomic_DNA"/>
</dbReference>
<dbReference type="PANTHER" id="PTHR10909">
    <property type="entry name" value="ELECTRON TRANSPORT OXIDOREDUCTASE"/>
    <property type="match status" value="1"/>
</dbReference>
<dbReference type="Pfam" id="PF01756">
    <property type="entry name" value="ACOX"/>
    <property type="match status" value="1"/>
</dbReference>
<name>A0AAN7ZIM7_9COLE</name>
<dbReference type="InterPro" id="IPR055060">
    <property type="entry name" value="ACOX_C_alpha1"/>
</dbReference>
<feature type="domain" description="Acyl-CoA oxidase C-terminal" evidence="12">
    <location>
        <begin position="470"/>
        <end position="636"/>
    </location>
</feature>
<accession>A0AAN7ZIM7</accession>
<organism evidence="15 16">
    <name type="scientific">Pyrocoelia pectoralis</name>
    <dbReference type="NCBI Taxonomy" id="417401"/>
    <lineage>
        <taxon>Eukaryota</taxon>
        <taxon>Metazoa</taxon>
        <taxon>Ecdysozoa</taxon>
        <taxon>Arthropoda</taxon>
        <taxon>Hexapoda</taxon>
        <taxon>Insecta</taxon>
        <taxon>Pterygota</taxon>
        <taxon>Neoptera</taxon>
        <taxon>Endopterygota</taxon>
        <taxon>Coleoptera</taxon>
        <taxon>Polyphaga</taxon>
        <taxon>Elateriformia</taxon>
        <taxon>Elateroidea</taxon>
        <taxon>Lampyridae</taxon>
        <taxon>Lampyrinae</taxon>
        <taxon>Pyrocoelia</taxon>
    </lineage>
</organism>
<comment type="similarity">
    <text evidence="3 9">Belongs to the acyl-CoA oxidase family.</text>
</comment>
<feature type="active site" description="Proton acceptor" evidence="10">
    <location>
        <position position="414"/>
    </location>
</feature>
<reference evidence="15 16" key="1">
    <citation type="journal article" date="2024" name="Insects">
        <title>An Improved Chromosome-Level Genome Assembly of the Firefly Pyrocoelia pectoralis.</title>
        <authorList>
            <person name="Fu X."/>
            <person name="Meyer-Rochow V.B."/>
            <person name="Ballantyne L."/>
            <person name="Zhu X."/>
        </authorList>
    </citation>
    <scope>NUCLEOTIDE SEQUENCE [LARGE SCALE GENOMIC DNA]</scope>
    <source>
        <strain evidence="15">XCY_ONT2</strain>
    </source>
</reference>